<protein>
    <submittedName>
        <fullName evidence="1">Uncharacterized protein</fullName>
    </submittedName>
</protein>
<comment type="caution">
    <text evidence="1">The sequence shown here is derived from an EMBL/GenBank/DDBJ whole genome shotgun (WGS) entry which is preliminary data.</text>
</comment>
<dbReference type="Proteomes" id="UP001597510">
    <property type="component" value="Unassembled WGS sequence"/>
</dbReference>
<sequence length="117" mass="12999">MKNQRMPLLLSLFNLILVLFIAAKPSQENFEKITVKEFELLDKTGVKRASFKTEADGTVMMRLMDKTGTIRVKLGADDNGSGLVLLNSSTEVGLHALAKKEGTTLVLEDKNGKKREY</sequence>
<keyword evidence="2" id="KW-1185">Reference proteome</keyword>
<gene>
    <name evidence="1" type="ORF">ACFSR2_00160</name>
</gene>
<dbReference type="EMBL" id="JBHULC010000001">
    <property type="protein sequence ID" value="MFD2519275.1"/>
    <property type="molecule type" value="Genomic_DNA"/>
</dbReference>
<dbReference type="RefSeq" id="WP_340237987.1">
    <property type="nucleotide sequence ID" value="NZ_JBBEWC010000009.1"/>
</dbReference>
<evidence type="ECO:0000313" key="1">
    <source>
        <dbReference type="EMBL" id="MFD2519275.1"/>
    </source>
</evidence>
<reference evidence="2" key="1">
    <citation type="journal article" date="2019" name="Int. J. Syst. Evol. Microbiol.">
        <title>The Global Catalogue of Microorganisms (GCM) 10K type strain sequencing project: providing services to taxonomists for standard genome sequencing and annotation.</title>
        <authorList>
            <consortium name="The Broad Institute Genomics Platform"/>
            <consortium name="The Broad Institute Genome Sequencing Center for Infectious Disease"/>
            <person name="Wu L."/>
            <person name="Ma J."/>
        </authorList>
    </citation>
    <scope>NUCLEOTIDE SEQUENCE [LARGE SCALE GENOMIC DNA]</scope>
    <source>
        <strain evidence="2">KCTC 52344</strain>
    </source>
</reference>
<accession>A0ABW5J408</accession>
<organism evidence="1 2">
    <name type="scientific">Emticicia soli</name>
    <dbReference type="NCBI Taxonomy" id="2027878"/>
    <lineage>
        <taxon>Bacteria</taxon>
        <taxon>Pseudomonadati</taxon>
        <taxon>Bacteroidota</taxon>
        <taxon>Cytophagia</taxon>
        <taxon>Cytophagales</taxon>
        <taxon>Leadbetterellaceae</taxon>
        <taxon>Emticicia</taxon>
    </lineage>
</organism>
<proteinExistence type="predicted"/>
<name>A0ABW5J408_9BACT</name>
<evidence type="ECO:0000313" key="2">
    <source>
        <dbReference type="Proteomes" id="UP001597510"/>
    </source>
</evidence>